<keyword evidence="1" id="KW-0732">Signal</keyword>
<organism evidence="2 3">
    <name type="scientific">Coleophoma cylindrospora</name>
    <dbReference type="NCBI Taxonomy" id="1849047"/>
    <lineage>
        <taxon>Eukaryota</taxon>
        <taxon>Fungi</taxon>
        <taxon>Dikarya</taxon>
        <taxon>Ascomycota</taxon>
        <taxon>Pezizomycotina</taxon>
        <taxon>Leotiomycetes</taxon>
        <taxon>Helotiales</taxon>
        <taxon>Dermateaceae</taxon>
        <taxon>Coleophoma</taxon>
    </lineage>
</organism>
<proteinExistence type="predicted"/>
<comment type="caution">
    <text evidence="2">The sequence shown here is derived from an EMBL/GenBank/DDBJ whole genome shotgun (WGS) entry which is preliminary data.</text>
</comment>
<reference evidence="2 3" key="1">
    <citation type="journal article" date="2018" name="IMA Fungus">
        <title>IMA Genome-F 9: Draft genome sequence of Annulohypoxylon stygium, Aspergillus mulundensis, Berkeleyomyces basicola (syn. Thielaviopsis basicola), Ceratocystis smalleyi, two Cercospora beticola strains, Coleophoma cylindrospora, Fusarium fracticaudum, Phialophora cf. hyalina, and Morchella septimelata.</title>
        <authorList>
            <person name="Wingfield B.D."/>
            <person name="Bills G.F."/>
            <person name="Dong Y."/>
            <person name="Huang W."/>
            <person name="Nel W.J."/>
            <person name="Swalarsk-Parry B.S."/>
            <person name="Vaghefi N."/>
            <person name="Wilken P.M."/>
            <person name="An Z."/>
            <person name="de Beer Z.W."/>
            <person name="De Vos L."/>
            <person name="Chen L."/>
            <person name="Duong T.A."/>
            <person name="Gao Y."/>
            <person name="Hammerbacher A."/>
            <person name="Kikkert J.R."/>
            <person name="Li Y."/>
            <person name="Li H."/>
            <person name="Li K."/>
            <person name="Li Q."/>
            <person name="Liu X."/>
            <person name="Ma X."/>
            <person name="Naidoo K."/>
            <person name="Pethybridge S.J."/>
            <person name="Sun J."/>
            <person name="Steenkamp E.T."/>
            <person name="van der Nest M.A."/>
            <person name="van Wyk S."/>
            <person name="Wingfield M.J."/>
            <person name="Xiong C."/>
            <person name="Yue Q."/>
            <person name="Zhang X."/>
        </authorList>
    </citation>
    <scope>NUCLEOTIDE SEQUENCE [LARGE SCALE GENOMIC DNA]</scope>
    <source>
        <strain evidence="2 3">BP6252</strain>
    </source>
</reference>
<gene>
    <name evidence="2" type="ORF">BP6252_03676</name>
</gene>
<protein>
    <submittedName>
        <fullName evidence="2">Uncharacterized protein</fullName>
    </submittedName>
</protein>
<accession>A0A3D8S8Y8</accession>
<dbReference type="Proteomes" id="UP000256645">
    <property type="component" value="Unassembled WGS sequence"/>
</dbReference>
<name>A0A3D8S8Y8_9HELO</name>
<keyword evidence="3" id="KW-1185">Reference proteome</keyword>
<dbReference type="EMBL" id="PDLM01000003">
    <property type="protein sequence ID" value="RDW82564.1"/>
    <property type="molecule type" value="Genomic_DNA"/>
</dbReference>
<feature type="chain" id="PRO_5017740007" evidence="1">
    <location>
        <begin position="20"/>
        <end position="98"/>
    </location>
</feature>
<feature type="signal peptide" evidence="1">
    <location>
        <begin position="1"/>
        <end position="19"/>
    </location>
</feature>
<dbReference type="OrthoDB" id="3512376at2759"/>
<evidence type="ECO:0000256" key="1">
    <source>
        <dbReference type="SAM" id="SignalP"/>
    </source>
</evidence>
<dbReference type="AlphaFoldDB" id="A0A3D8S8Y8"/>
<evidence type="ECO:0000313" key="3">
    <source>
        <dbReference type="Proteomes" id="UP000256645"/>
    </source>
</evidence>
<sequence length="98" mass="10704">MLVTCYLAFAMVASGIVQGQPWTGGENGRFARSRPRALAQRQQGTGNVIMCTDPDYTGTCVNMTVDLGYNVCTTLSPPWIYNVSALQPQEGVACWLQR</sequence>
<evidence type="ECO:0000313" key="2">
    <source>
        <dbReference type="EMBL" id="RDW82564.1"/>
    </source>
</evidence>